<evidence type="ECO:0000256" key="4">
    <source>
        <dbReference type="ARBA" id="ARBA00023002"/>
    </source>
</evidence>
<keyword evidence="4 7" id="KW-0560">Oxidoreductase</keyword>
<name>A0A2I0SBX2_9ACTN</name>
<dbReference type="GO" id="GO:0005506">
    <property type="term" value="F:iron ion binding"/>
    <property type="evidence" value="ECO:0007669"/>
    <property type="project" value="InterPro"/>
</dbReference>
<evidence type="ECO:0000256" key="7">
    <source>
        <dbReference type="RuleBase" id="RU000461"/>
    </source>
</evidence>
<accession>A0A2I0SBX2</accession>
<dbReference type="PANTHER" id="PTHR46696:SF1">
    <property type="entry name" value="CYTOCHROME P450 YJIB-RELATED"/>
    <property type="match status" value="1"/>
</dbReference>
<comment type="caution">
    <text evidence="8">The sequence shown here is derived from an EMBL/GenBank/DDBJ whole genome shotgun (WGS) entry which is preliminary data.</text>
</comment>
<evidence type="ECO:0000256" key="2">
    <source>
        <dbReference type="ARBA" id="ARBA00022617"/>
    </source>
</evidence>
<gene>
    <name evidence="8" type="ORF">CW362_40720</name>
</gene>
<dbReference type="RefSeq" id="WP_103554633.1">
    <property type="nucleotide sequence ID" value="NZ_JBHJSK010000046.1"/>
</dbReference>
<comment type="similarity">
    <text evidence="1 7">Belongs to the cytochrome P450 family.</text>
</comment>
<protein>
    <submittedName>
        <fullName evidence="8">Cytochrome P450</fullName>
    </submittedName>
</protein>
<dbReference type="GO" id="GO:0016705">
    <property type="term" value="F:oxidoreductase activity, acting on paired donors, with incorporation or reduction of molecular oxygen"/>
    <property type="evidence" value="ECO:0007669"/>
    <property type="project" value="InterPro"/>
</dbReference>
<dbReference type="CDD" id="cd11029">
    <property type="entry name" value="CYP107-like"/>
    <property type="match status" value="1"/>
</dbReference>
<evidence type="ECO:0000256" key="1">
    <source>
        <dbReference type="ARBA" id="ARBA00010617"/>
    </source>
</evidence>
<dbReference type="SUPFAM" id="SSF48264">
    <property type="entry name" value="Cytochrome P450"/>
    <property type="match status" value="1"/>
</dbReference>
<dbReference type="GO" id="GO:0020037">
    <property type="term" value="F:heme binding"/>
    <property type="evidence" value="ECO:0007669"/>
    <property type="project" value="InterPro"/>
</dbReference>
<dbReference type="PROSITE" id="PS00086">
    <property type="entry name" value="CYTOCHROME_P450"/>
    <property type="match status" value="1"/>
</dbReference>
<dbReference type="AlphaFoldDB" id="A0A2I0SBX2"/>
<reference evidence="8 9" key="1">
    <citation type="submission" date="2017-12" db="EMBL/GenBank/DDBJ databases">
        <title>Streptomyces populusis sp. nov., a novel endophytic actinobacterium isolated from stems of Populus adenopoda Maxim.</title>
        <authorList>
            <person name="Wang Z."/>
        </authorList>
    </citation>
    <scope>NUCLEOTIDE SEQUENCE [LARGE SCALE GENOMIC DNA]</scope>
    <source>
        <strain evidence="8 9">A249</strain>
    </source>
</reference>
<keyword evidence="2 7" id="KW-0349">Heme</keyword>
<dbReference type="InterPro" id="IPR002397">
    <property type="entry name" value="Cyt_P450_B"/>
</dbReference>
<evidence type="ECO:0000313" key="9">
    <source>
        <dbReference type="Proteomes" id="UP000236178"/>
    </source>
</evidence>
<dbReference type="EMBL" id="PJOS01000179">
    <property type="protein sequence ID" value="PKT67393.1"/>
    <property type="molecule type" value="Genomic_DNA"/>
</dbReference>
<evidence type="ECO:0000256" key="5">
    <source>
        <dbReference type="ARBA" id="ARBA00023004"/>
    </source>
</evidence>
<dbReference type="OrthoDB" id="5500002at2"/>
<dbReference type="InterPro" id="IPR036396">
    <property type="entry name" value="Cyt_P450_sf"/>
</dbReference>
<keyword evidence="3 7" id="KW-0479">Metal-binding</keyword>
<dbReference type="Proteomes" id="UP000236178">
    <property type="component" value="Unassembled WGS sequence"/>
</dbReference>
<proteinExistence type="inferred from homology"/>
<dbReference type="FunFam" id="1.10.630.10:FF:000018">
    <property type="entry name" value="Cytochrome P450 monooxygenase"/>
    <property type="match status" value="1"/>
</dbReference>
<dbReference type="Gene3D" id="1.10.630.10">
    <property type="entry name" value="Cytochrome P450"/>
    <property type="match status" value="1"/>
</dbReference>
<dbReference type="GO" id="GO:0004497">
    <property type="term" value="F:monooxygenase activity"/>
    <property type="evidence" value="ECO:0007669"/>
    <property type="project" value="UniProtKB-KW"/>
</dbReference>
<evidence type="ECO:0000256" key="6">
    <source>
        <dbReference type="ARBA" id="ARBA00023033"/>
    </source>
</evidence>
<keyword evidence="6 7" id="KW-0503">Monooxygenase</keyword>
<dbReference type="InterPro" id="IPR017972">
    <property type="entry name" value="Cyt_P450_CS"/>
</dbReference>
<sequence length="407" mass="44103">MGSITCPYALDAQGRDQAGEAAALRGRGAAARVSLPGGVTAWAVVRPQYVRQLLLDPRVSKDARQHWPPFVQGEITPEWPLFPWVALENMLTAYGERRARLRRLVSGAFTARRMEELRPRIEELTHELLDDLAAVPAGQVVDLRAQYAQLLPMRVICGLIGVSQEAEKLLGAAMDVGFSSAATAEEMAGAMADIKGVLTRLVAARRERPQADLTSALLQIQDRGDALTEQELVDTLQLLLAAGLETLTTFIGNAIAELLIRPEQLAHVRAGRADWDAVVTETLGTRAPASYMPLRYAVDDIELGDVVIGKGDAIIVSFAAAVLDPETYGEDAAEYDLLRAERRDNLAFGHGPHYCLGAPLARLEAAVALRALFERFPGVSLAIAPERLEPIESFIVNGHSELPVLLG</sequence>
<keyword evidence="5 7" id="KW-0408">Iron</keyword>
<evidence type="ECO:0000256" key="3">
    <source>
        <dbReference type="ARBA" id="ARBA00022723"/>
    </source>
</evidence>
<dbReference type="PRINTS" id="PR00359">
    <property type="entry name" value="BP450"/>
</dbReference>
<evidence type="ECO:0000313" key="8">
    <source>
        <dbReference type="EMBL" id="PKT67393.1"/>
    </source>
</evidence>
<keyword evidence="9" id="KW-1185">Reference proteome</keyword>
<dbReference type="Pfam" id="PF00067">
    <property type="entry name" value="p450"/>
    <property type="match status" value="1"/>
</dbReference>
<dbReference type="PANTHER" id="PTHR46696">
    <property type="entry name" value="P450, PUTATIVE (EUROFUNG)-RELATED"/>
    <property type="match status" value="1"/>
</dbReference>
<organism evidence="8 9">
    <name type="scientific">Streptomyces populi</name>
    <dbReference type="NCBI Taxonomy" id="2058924"/>
    <lineage>
        <taxon>Bacteria</taxon>
        <taxon>Bacillati</taxon>
        <taxon>Actinomycetota</taxon>
        <taxon>Actinomycetes</taxon>
        <taxon>Kitasatosporales</taxon>
        <taxon>Streptomycetaceae</taxon>
        <taxon>Streptomyces</taxon>
    </lineage>
</organism>
<dbReference type="InterPro" id="IPR001128">
    <property type="entry name" value="Cyt_P450"/>
</dbReference>